<gene>
    <name evidence="1" type="ORF">BaRGS_00017275</name>
</gene>
<organism evidence="1 2">
    <name type="scientific">Batillaria attramentaria</name>
    <dbReference type="NCBI Taxonomy" id="370345"/>
    <lineage>
        <taxon>Eukaryota</taxon>
        <taxon>Metazoa</taxon>
        <taxon>Spiralia</taxon>
        <taxon>Lophotrochozoa</taxon>
        <taxon>Mollusca</taxon>
        <taxon>Gastropoda</taxon>
        <taxon>Caenogastropoda</taxon>
        <taxon>Sorbeoconcha</taxon>
        <taxon>Cerithioidea</taxon>
        <taxon>Batillariidae</taxon>
        <taxon>Batillaria</taxon>
    </lineage>
</organism>
<dbReference type="Proteomes" id="UP001519460">
    <property type="component" value="Unassembled WGS sequence"/>
</dbReference>
<sequence length="103" mass="11735">MFIVYVTTTSPLISKIQKSRSGRRRERRRRVKLARVRCRHNTLAPPRLQQPFWRLQWLSGSMRGAQFCGRAGSLGPHSGARLLVALAQPEGGAAVWLRLVQWS</sequence>
<dbReference type="EMBL" id="JACVVK020000114">
    <property type="protein sequence ID" value="KAK7491446.1"/>
    <property type="molecule type" value="Genomic_DNA"/>
</dbReference>
<keyword evidence="2" id="KW-1185">Reference proteome</keyword>
<comment type="caution">
    <text evidence="1">The sequence shown here is derived from an EMBL/GenBank/DDBJ whole genome shotgun (WGS) entry which is preliminary data.</text>
</comment>
<reference evidence="1 2" key="1">
    <citation type="journal article" date="2023" name="Sci. Data">
        <title>Genome assembly of the Korean intertidal mud-creeper Batillaria attramentaria.</title>
        <authorList>
            <person name="Patra A.K."/>
            <person name="Ho P.T."/>
            <person name="Jun S."/>
            <person name="Lee S.J."/>
            <person name="Kim Y."/>
            <person name="Won Y.J."/>
        </authorList>
    </citation>
    <scope>NUCLEOTIDE SEQUENCE [LARGE SCALE GENOMIC DNA]</scope>
    <source>
        <strain evidence="1">Wonlab-2016</strain>
    </source>
</reference>
<evidence type="ECO:0000313" key="1">
    <source>
        <dbReference type="EMBL" id="KAK7491446.1"/>
    </source>
</evidence>
<evidence type="ECO:0000313" key="2">
    <source>
        <dbReference type="Proteomes" id="UP001519460"/>
    </source>
</evidence>
<proteinExistence type="predicted"/>
<dbReference type="AlphaFoldDB" id="A0ABD0KWL1"/>
<accession>A0ABD0KWL1</accession>
<protein>
    <submittedName>
        <fullName evidence="1">Uncharacterized protein</fullName>
    </submittedName>
</protein>
<name>A0ABD0KWL1_9CAEN</name>